<keyword evidence="3" id="KW-0808">Transferase</keyword>
<feature type="domain" description="Polysaccharide pyruvyl transferase" evidence="2">
    <location>
        <begin position="24"/>
        <end position="302"/>
    </location>
</feature>
<dbReference type="EMBL" id="JAEQMY010000038">
    <property type="protein sequence ID" value="MBL0406318.1"/>
    <property type="molecule type" value="Genomic_DNA"/>
</dbReference>
<comment type="caution">
    <text evidence="3">The sequence shown here is derived from an EMBL/GenBank/DDBJ whole genome shotgun (WGS) entry which is preliminary data.</text>
</comment>
<dbReference type="RefSeq" id="WP_202063185.1">
    <property type="nucleotide sequence ID" value="NZ_JAEQMY010000038.1"/>
</dbReference>
<reference evidence="3" key="1">
    <citation type="submission" date="2021-01" db="EMBL/GenBank/DDBJ databases">
        <title>Microvirga sp.</title>
        <authorList>
            <person name="Kim M.K."/>
        </authorList>
    </citation>
    <scope>NUCLEOTIDE SEQUENCE</scope>
    <source>
        <strain evidence="3">5420S-16</strain>
    </source>
</reference>
<dbReference type="InterPro" id="IPR007345">
    <property type="entry name" value="Polysacch_pyruvyl_Trfase"/>
</dbReference>
<sequence>MGAPVSDPPADANTQTKFDQTGKNTGNLLIGHALRRELAVDSYAFGTGHDARQVNENFDLIAIPAANFIYEHFDFGYMADFIERTTLPCLMVGLGAQSSSLTSLDLNIPAGTRRLLKIIAERSNSIGVRGEYTASVLEHLGITNVTLTGCPSLYMTLEPELKIRKRESDEGALRVAVNGSNNVIKHSFAPSFAADVERHLLDTAVRDNYAYVLQNEFPEIDIVLGRSTADQAAQASGALQRIGSQLGSSAYTAFLQKSGRVFFSVDEWSHFIRRMDFSIGTRFHGNMIALLSGVPALIIPHDTRTLEMSQLMKIPHVTVDRIGKIDIARLYDSTSFDEFSRNYAKLYQDYIRFLDLNNVAHRLNPVSSSLEVSAN</sequence>
<organism evidence="3 4">
    <name type="scientific">Microvirga aerilata</name>
    <dbReference type="NCBI Taxonomy" id="670292"/>
    <lineage>
        <taxon>Bacteria</taxon>
        <taxon>Pseudomonadati</taxon>
        <taxon>Pseudomonadota</taxon>
        <taxon>Alphaproteobacteria</taxon>
        <taxon>Hyphomicrobiales</taxon>
        <taxon>Methylobacteriaceae</taxon>
        <taxon>Microvirga</taxon>
    </lineage>
</organism>
<dbReference type="GO" id="GO:0016740">
    <property type="term" value="F:transferase activity"/>
    <property type="evidence" value="ECO:0007669"/>
    <property type="project" value="UniProtKB-KW"/>
</dbReference>
<accession>A0A937CXZ9</accession>
<dbReference type="Pfam" id="PF04230">
    <property type="entry name" value="PS_pyruv_trans"/>
    <property type="match status" value="1"/>
</dbReference>
<name>A0A937CXZ9_9HYPH</name>
<feature type="region of interest" description="Disordered" evidence="1">
    <location>
        <begin position="1"/>
        <end position="24"/>
    </location>
</feature>
<evidence type="ECO:0000259" key="2">
    <source>
        <dbReference type="Pfam" id="PF04230"/>
    </source>
</evidence>
<evidence type="ECO:0000256" key="1">
    <source>
        <dbReference type="SAM" id="MobiDB-lite"/>
    </source>
</evidence>
<feature type="compositionally biased region" description="Polar residues" evidence="1">
    <location>
        <begin position="12"/>
        <end position="24"/>
    </location>
</feature>
<evidence type="ECO:0000313" key="3">
    <source>
        <dbReference type="EMBL" id="MBL0406318.1"/>
    </source>
</evidence>
<evidence type="ECO:0000313" key="4">
    <source>
        <dbReference type="Proteomes" id="UP000605848"/>
    </source>
</evidence>
<dbReference type="Proteomes" id="UP000605848">
    <property type="component" value="Unassembled WGS sequence"/>
</dbReference>
<dbReference type="AlphaFoldDB" id="A0A937CXZ9"/>
<gene>
    <name evidence="3" type="ORF">JKG68_20370</name>
</gene>
<protein>
    <submittedName>
        <fullName evidence="3">Polysaccharide pyruvyl transferase family protein</fullName>
    </submittedName>
</protein>
<keyword evidence="4" id="KW-1185">Reference proteome</keyword>
<proteinExistence type="predicted"/>